<feature type="domain" description="Methyltransferase type 11" evidence="1">
    <location>
        <begin position="60"/>
        <end position="154"/>
    </location>
</feature>
<dbReference type="PANTHER" id="PTHR43591:SF24">
    <property type="entry name" value="2-METHOXY-6-POLYPRENYL-1,4-BENZOQUINOL METHYLASE, MITOCHONDRIAL"/>
    <property type="match status" value="1"/>
</dbReference>
<dbReference type="PANTHER" id="PTHR43591">
    <property type="entry name" value="METHYLTRANSFERASE"/>
    <property type="match status" value="1"/>
</dbReference>
<dbReference type="EMBL" id="UINC01000511">
    <property type="protein sequence ID" value="SUZ56599.1"/>
    <property type="molecule type" value="Genomic_DNA"/>
</dbReference>
<reference evidence="2" key="1">
    <citation type="submission" date="2018-05" db="EMBL/GenBank/DDBJ databases">
        <authorList>
            <person name="Lanie J.A."/>
            <person name="Ng W.-L."/>
            <person name="Kazmierczak K.M."/>
            <person name="Andrzejewski T.M."/>
            <person name="Davidsen T.M."/>
            <person name="Wayne K.J."/>
            <person name="Tettelin H."/>
            <person name="Glass J.I."/>
            <person name="Rusch D."/>
            <person name="Podicherti R."/>
            <person name="Tsui H.-C.T."/>
            <person name="Winkler M.E."/>
        </authorList>
    </citation>
    <scope>NUCLEOTIDE SEQUENCE</scope>
</reference>
<sequence length="257" mass="29699">MTLEDYQILNREAWQKFAEEYKEPAEKAWKSADANWGIWSIPERKLELLPNDLKGKKCIEIGCGAGYVSSWMARRGAEVVGIDPTPNQLETARRLEKQYQLGIEFVEGFGEKLPFPDSCFNFAISEYGASLWANPYKWIPEAARVLKSGSQLVFMTNHAFAICCLPDEEDENAPISEQLQRPYLGLFKNKWKFSSDEIEFHLPHGEWIKLLRENGFVIERLLELGASPESRSRYPWADVEWASKWPTEEVWCVRLSN</sequence>
<proteinExistence type="predicted"/>
<protein>
    <recommendedName>
        <fullName evidence="1">Methyltransferase type 11 domain-containing protein</fullName>
    </recommendedName>
</protein>
<dbReference type="CDD" id="cd02440">
    <property type="entry name" value="AdoMet_MTases"/>
    <property type="match status" value="1"/>
</dbReference>
<dbReference type="InterPro" id="IPR029063">
    <property type="entry name" value="SAM-dependent_MTases_sf"/>
</dbReference>
<dbReference type="GO" id="GO:0008757">
    <property type="term" value="F:S-adenosylmethionine-dependent methyltransferase activity"/>
    <property type="evidence" value="ECO:0007669"/>
    <property type="project" value="InterPro"/>
</dbReference>
<organism evidence="2">
    <name type="scientific">marine metagenome</name>
    <dbReference type="NCBI Taxonomy" id="408172"/>
    <lineage>
        <taxon>unclassified sequences</taxon>
        <taxon>metagenomes</taxon>
        <taxon>ecological metagenomes</taxon>
    </lineage>
</organism>
<accession>A0A381NQK5</accession>
<gene>
    <name evidence="2" type="ORF">METZ01_LOCUS9453</name>
</gene>
<dbReference type="InterPro" id="IPR013216">
    <property type="entry name" value="Methyltransf_11"/>
</dbReference>
<name>A0A381NQK5_9ZZZZ</name>
<evidence type="ECO:0000313" key="2">
    <source>
        <dbReference type="EMBL" id="SUZ56599.1"/>
    </source>
</evidence>
<evidence type="ECO:0000259" key="1">
    <source>
        <dbReference type="Pfam" id="PF08241"/>
    </source>
</evidence>
<dbReference type="Pfam" id="PF08241">
    <property type="entry name" value="Methyltransf_11"/>
    <property type="match status" value="1"/>
</dbReference>
<dbReference type="AlphaFoldDB" id="A0A381NQK5"/>
<dbReference type="SUPFAM" id="SSF53335">
    <property type="entry name" value="S-adenosyl-L-methionine-dependent methyltransferases"/>
    <property type="match status" value="1"/>
</dbReference>
<dbReference type="Gene3D" id="3.40.50.150">
    <property type="entry name" value="Vaccinia Virus protein VP39"/>
    <property type="match status" value="1"/>
</dbReference>